<proteinExistence type="predicted"/>
<dbReference type="GO" id="GO:0140359">
    <property type="term" value="F:ABC-type transporter activity"/>
    <property type="evidence" value="ECO:0007669"/>
    <property type="project" value="InterPro"/>
</dbReference>
<accession>A0A7Y0Q3B8</accession>
<evidence type="ECO:0000256" key="1">
    <source>
        <dbReference type="ARBA" id="ARBA00004141"/>
    </source>
</evidence>
<evidence type="ECO:0000313" key="8">
    <source>
        <dbReference type="Proteomes" id="UP000533476"/>
    </source>
</evidence>
<gene>
    <name evidence="7" type="ORF">HIJ39_10690</name>
</gene>
<sequence>MAILEATTAAFFSGSALMARGEINGFAALANGLNLPVLLLGGVLLPISLGPTWLRDLAHLDPLYYAVDAARSLAAGHVGAPTVWHAYAILVPLCTFILVWATRVLRRVVT</sequence>
<keyword evidence="4 5" id="KW-0472">Membrane</keyword>
<dbReference type="GO" id="GO:0016020">
    <property type="term" value="C:membrane"/>
    <property type="evidence" value="ECO:0007669"/>
    <property type="project" value="UniProtKB-SubCell"/>
</dbReference>
<keyword evidence="3 5" id="KW-1133">Transmembrane helix</keyword>
<dbReference type="InterPro" id="IPR013525">
    <property type="entry name" value="ABC2_TM"/>
</dbReference>
<evidence type="ECO:0000256" key="2">
    <source>
        <dbReference type="ARBA" id="ARBA00022692"/>
    </source>
</evidence>
<organism evidence="7 8">
    <name type="scientific">Sulfobacillus harzensis</name>
    <dbReference type="NCBI Taxonomy" id="2729629"/>
    <lineage>
        <taxon>Bacteria</taxon>
        <taxon>Bacillati</taxon>
        <taxon>Bacillota</taxon>
        <taxon>Clostridia</taxon>
        <taxon>Eubacteriales</taxon>
        <taxon>Clostridiales Family XVII. Incertae Sedis</taxon>
        <taxon>Sulfobacillus</taxon>
    </lineage>
</organism>
<dbReference type="Proteomes" id="UP000533476">
    <property type="component" value="Unassembled WGS sequence"/>
</dbReference>
<dbReference type="EMBL" id="JABBVZ010000032">
    <property type="protein sequence ID" value="NMP22816.1"/>
    <property type="molecule type" value="Genomic_DNA"/>
</dbReference>
<dbReference type="Pfam" id="PF01061">
    <property type="entry name" value="ABC2_membrane"/>
    <property type="match status" value="1"/>
</dbReference>
<feature type="transmembrane region" description="Helical" evidence="5">
    <location>
        <begin position="26"/>
        <end position="47"/>
    </location>
</feature>
<dbReference type="AlphaFoldDB" id="A0A7Y0Q3B8"/>
<evidence type="ECO:0000259" key="6">
    <source>
        <dbReference type="Pfam" id="PF01061"/>
    </source>
</evidence>
<name>A0A7Y0Q3B8_9FIRM</name>
<feature type="transmembrane region" description="Helical" evidence="5">
    <location>
        <begin position="84"/>
        <end position="105"/>
    </location>
</feature>
<protein>
    <submittedName>
        <fullName evidence="7">ABC transporter permease</fullName>
    </submittedName>
</protein>
<reference evidence="7 8" key="1">
    <citation type="submission" date="2020-04" db="EMBL/GenBank/DDBJ databases">
        <authorList>
            <person name="Zhang R."/>
            <person name="Schippers A."/>
        </authorList>
    </citation>
    <scope>NUCLEOTIDE SEQUENCE [LARGE SCALE GENOMIC DNA]</scope>
    <source>
        <strain evidence="7 8">DSM 109850</strain>
    </source>
</reference>
<evidence type="ECO:0000256" key="3">
    <source>
        <dbReference type="ARBA" id="ARBA00022989"/>
    </source>
</evidence>
<comment type="caution">
    <text evidence="7">The sequence shown here is derived from an EMBL/GenBank/DDBJ whole genome shotgun (WGS) entry which is preliminary data.</text>
</comment>
<keyword evidence="8" id="KW-1185">Reference proteome</keyword>
<evidence type="ECO:0000256" key="4">
    <source>
        <dbReference type="ARBA" id="ARBA00023136"/>
    </source>
</evidence>
<evidence type="ECO:0000313" key="7">
    <source>
        <dbReference type="EMBL" id="NMP22816.1"/>
    </source>
</evidence>
<keyword evidence="2 5" id="KW-0812">Transmembrane</keyword>
<comment type="subcellular location">
    <subcellularLocation>
        <location evidence="1">Membrane</location>
        <topology evidence="1">Multi-pass membrane protein</topology>
    </subcellularLocation>
</comment>
<feature type="domain" description="ABC-2 type transporter transmembrane" evidence="6">
    <location>
        <begin position="23"/>
        <end position="72"/>
    </location>
</feature>
<evidence type="ECO:0000256" key="5">
    <source>
        <dbReference type="SAM" id="Phobius"/>
    </source>
</evidence>